<dbReference type="InterPro" id="IPR000357">
    <property type="entry name" value="HEAT"/>
</dbReference>
<evidence type="ECO:0008006" key="6">
    <source>
        <dbReference type="Google" id="ProtNLM"/>
    </source>
</evidence>
<protein>
    <recommendedName>
        <fullName evidence="6">Condensin complex subunit 1 C-terminal domain-containing protein</fullName>
    </recommendedName>
</protein>
<dbReference type="InterPro" id="IPR011989">
    <property type="entry name" value="ARM-like"/>
</dbReference>
<dbReference type="OrthoDB" id="1695393at2759"/>
<keyword evidence="5" id="KW-1185">Reference proteome</keyword>
<dbReference type="Gene3D" id="1.25.10.10">
    <property type="entry name" value="Leucine-rich Repeat Variant"/>
    <property type="match status" value="1"/>
</dbReference>
<name>R7T5X4_CAPTE</name>
<gene>
    <name evidence="3" type="ORF">CAPTEDRAFT_220556</name>
</gene>
<sequence length="196" mass="21709">MTVPIYAAGVLGAFNEEDDLRVLTTFLQDLLGTLSLCQAPLSSLKAACSQLSLDAKFHELLLGVMWDGVVHTSASIRGTAARMFEMLIQSISESLVSNRIVPALVTLASDPEISVRIATVGVFGTILENVTERATLDKVYMQFQSFMDDPFYRDQHALHIELIRTFARVGPNAEPRFRDDSTNLSHRVWVSDPHSN</sequence>
<reference evidence="5" key="1">
    <citation type="submission" date="2012-12" db="EMBL/GenBank/DDBJ databases">
        <authorList>
            <person name="Hellsten U."/>
            <person name="Grimwood J."/>
            <person name="Chapman J.A."/>
            <person name="Shapiro H."/>
            <person name="Aerts A."/>
            <person name="Otillar R.P."/>
            <person name="Terry A.Y."/>
            <person name="Boore J.L."/>
            <person name="Simakov O."/>
            <person name="Marletaz F."/>
            <person name="Cho S.-J."/>
            <person name="Edsinger-Gonzales E."/>
            <person name="Havlak P."/>
            <person name="Kuo D.-H."/>
            <person name="Larsson T."/>
            <person name="Lv J."/>
            <person name="Arendt D."/>
            <person name="Savage R."/>
            <person name="Osoegawa K."/>
            <person name="de Jong P."/>
            <person name="Lindberg D.R."/>
            <person name="Seaver E.C."/>
            <person name="Weisblat D.A."/>
            <person name="Putnam N.H."/>
            <person name="Grigoriev I.V."/>
            <person name="Rokhsar D.S."/>
        </authorList>
    </citation>
    <scope>NUCLEOTIDE SEQUENCE</scope>
    <source>
        <strain evidence="5">I ESC-2004</strain>
    </source>
</reference>
<dbReference type="InterPro" id="IPR040362">
    <property type="entry name" value="RELCH"/>
</dbReference>
<feature type="repeat" description="HEAT" evidence="2">
    <location>
        <begin position="100"/>
        <end position="138"/>
    </location>
</feature>
<organism evidence="3">
    <name type="scientific">Capitella teleta</name>
    <name type="common">Polychaete worm</name>
    <dbReference type="NCBI Taxonomy" id="283909"/>
    <lineage>
        <taxon>Eukaryota</taxon>
        <taxon>Metazoa</taxon>
        <taxon>Spiralia</taxon>
        <taxon>Lophotrochozoa</taxon>
        <taxon>Annelida</taxon>
        <taxon>Polychaeta</taxon>
        <taxon>Sedentaria</taxon>
        <taxon>Scolecida</taxon>
        <taxon>Capitellidae</taxon>
        <taxon>Capitella</taxon>
    </lineage>
</organism>
<evidence type="ECO:0000313" key="5">
    <source>
        <dbReference type="Proteomes" id="UP000014760"/>
    </source>
</evidence>
<dbReference type="OMA" id="RFRDECE"/>
<dbReference type="InterPro" id="IPR016024">
    <property type="entry name" value="ARM-type_fold"/>
</dbReference>
<accession>R7T5X4</accession>
<dbReference type="EMBL" id="AMQN01003364">
    <property type="status" value="NOT_ANNOTATED_CDS"/>
    <property type="molecule type" value="Genomic_DNA"/>
</dbReference>
<evidence type="ECO:0000256" key="1">
    <source>
        <dbReference type="ARBA" id="ARBA00022737"/>
    </source>
</evidence>
<dbReference type="InterPro" id="IPR021133">
    <property type="entry name" value="HEAT_type_2"/>
</dbReference>
<evidence type="ECO:0000313" key="4">
    <source>
        <dbReference type="EnsemblMetazoa" id="CapteP220556"/>
    </source>
</evidence>
<dbReference type="EnsemblMetazoa" id="CapteT220556">
    <property type="protein sequence ID" value="CapteP220556"/>
    <property type="gene ID" value="CapteG220556"/>
</dbReference>
<dbReference type="PANTHER" id="PTHR32059:SF0">
    <property type="entry name" value="RAB11-BINDING PROTEIN RELCH"/>
    <property type="match status" value="1"/>
</dbReference>
<evidence type="ECO:0000256" key="2">
    <source>
        <dbReference type="PROSITE-ProRule" id="PRU00103"/>
    </source>
</evidence>
<reference evidence="3 5" key="2">
    <citation type="journal article" date="2013" name="Nature">
        <title>Insights into bilaterian evolution from three spiralian genomes.</title>
        <authorList>
            <person name="Simakov O."/>
            <person name="Marletaz F."/>
            <person name="Cho S.J."/>
            <person name="Edsinger-Gonzales E."/>
            <person name="Havlak P."/>
            <person name="Hellsten U."/>
            <person name="Kuo D.H."/>
            <person name="Larsson T."/>
            <person name="Lv J."/>
            <person name="Arendt D."/>
            <person name="Savage R."/>
            <person name="Osoegawa K."/>
            <person name="de Jong P."/>
            <person name="Grimwood J."/>
            <person name="Chapman J.A."/>
            <person name="Shapiro H."/>
            <person name="Aerts A."/>
            <person name="Otillar R.P."/>
            <person name="Terry A.Y."/>
            <person name="Boore J.L."/>
            <person name="Grigoriev I.V."/>
            <person name="Lindberg D.R."/>
            <person name="Seaver E.C."/>
            <person name="Weisblat D.A."/>
            <person name="Putnam N.H."/>
            <person name="Rokhsar D.S."/>
        </authorList>
    </citation>
    <scope>NUCLEOTIDE SEQUENCE</scope>
    <source>
        <strain evidence="3 5">I ESC-2004</strain>
    </source>
</reference>
<keyword evidence="1" id="KW-0677">Repeat</keyword>
<dbReference type="PANTHER" id="PTHR32059">
    <property type="entry name" value="RAB11-BINDING PROTEIN RELCH"/>
    <property type="match status" value="1"/>
</dbReference>
<dbReference type="AlphaFoldDB" id="R7T5X4"/>
<dbReference type="Proteomes" id="UP000014760">
    <property type="component" value="Unassembled WGS sequence"/>
</dbReference>
<dbReference type="GO" id="GO:0032367">
    <property type="term" value="P:intracellular cholesterol transport"/>
    <property type="evidence" value="ECO:0007669"/>
    <property type="project" value="InterPro"/>
</dbReference>
<dbReference type="HOGENOM" id="CLU_1391458_0_0_1"/>
<dbReference type="SUPFAM" id="SSF48371">
    <property type="entry name" value="ARM repeat"/>
    <property type="match status" value="1"/>
</dbReference>
<dbReference type="PROSITE" id="PS50077">
    <property type="entry name" value="HEAT_REPEAT"/>
    <property type="match status" value="1"/>
</dbReference>
<reference evidence="4" key="3">
    <citation type="submission" date="2015-06" db="UniProtKB">
        <authorList>
            <consortium name="EnsemblMetazoa"/>
        </authorList>
    </citation>
    <scope>IDENTIFICATION</scope>
</reference>
<dbReference type="STRING" id="283909.R7T5X4"/>
<dbReference type="GO" id="GO:0005802">
    <property type="term" value="C:trans-Golgi network"/>
    <property type="evidence" value="ECO:0007669"/>
    <property type="project" value="InterPro"/>
</dbReference>
<dbReference type="Pfam" id="PF02985">
    <property type="entry name" value="HEAT"/>
    <property type="match status" value="1"/>
</dbReference>
<dbReference type="GO" id="GO:0055037">
    <property type="term" value="C:recycling endosome"/>
    <property type="evidence" value="ECO:0007669"/>
    <property type="project" value="TreeGrafter"/>
</dbReference>
<proteinExistence type="predicted"/>
<dbReference type="EMBL" id="KB311659">
    <property type="protein sequence ID" value="ELT88849.1"/>
    <property type="molecule type" value="Genomic_DNA"/>
</dbReference>
<evidence type="ECO:0000313" key="3">
    <source>
        <dbReference type="EMBL" id="ELT88849.1"/>
    </source>
</evidence>